<organism evidence="1">
    <name type="scientific">Puccinia triticina (isolate 1-1 / race 1 (BBBD))</name>
    <name type="common">Brown leaf rust fungus</name>
    <dbReference type="NCBI Taxonomy" id="630390"/>
    <lineage>
        <taxon>Eukaryota</taxon>
        <taxon>Fungi</taxon>
        <taxon>Dikarya</taxon>
        <taxon>Basidiomycota</taxon>
        <taxon>Pucciniomycotina</taxon>
        <taxon>Pucciniomycetes</taxon>
        <taxon>Pucciniales</taxon>
        <taxon>Pucciniaceae</taxon>
        <taxon>Puccinia</taxon>
    </lineage>
</organism>
<protein>
    <submittedName>
        <fullName evidence="1 2">Uncharacterized protein</fullName>
    </submittedName>
</protein>
<reference evidence="2 3" key="3">
    <citation type="journal article" date="2017" name="G3 (Bethesda)">
        <title>Comparative analysis highlights variable genome content of wheat rusts and divergence of the mating loci.</title>
        <authorList>
            <person name="Cuomo C.A."/>
            <person name="Bakkeren G."/>
            <person name="Khalil H.B."/>
            <person name="Panwar V."/>
            <person name="Joly D."/>
            <person name="Linning R."/>
            <person name="Sakthikumar S."/>
            <person name="Song X."/>
            <person name="Adiconis X."/>
            <person name="Fan L."/>
            <person name="Goldberg J.M."/>
            <person name="Levin J.Z."/>
            <person name="Young S."/>
            <person name="Zeng Q."/>
            <person name="Anikster Y."/>
            <person name="Bruce M."/>
            <person name="Wang M."/>
            <person name="Yin C."/>
            <person name="McCallum B."/>
            <person name="Szabo L.J."/>
            <person name="Hulbert S."/>
            <person name="Chen X."/>
            <person name="Fellers J.P."/>
        </authorList>
    </citation>
    <scope>NUCLEOTIDE SEQUENCE</scope>
    <source>
        <strain evidence="3">Isolate 1-1 / race 1 (BBBD)</strain>
        <strain evidence="2">isolate 1-1 / race 1 (BBBD)</strain>
    </source>
</reference>
<dbReference type="VEuPathDB" id="FungiDB:PTTG_11479"/>
<dbReference type="AlphaFoldDB" id="A0A0C4FE23"/>
<reference evidence="2" key="4">
    <citation type="submission" date="2025-05" db="UniProtKB">
        <authorList>
            <consortium name="EnsemblFungi"/>
        </authorList>
    </citation>
    <scope>IDENTIFICATION</scope>
    <source>
        <strain evidence="2">isolate 1-1 / race 1 (BBBD)</strain>
    </source>
</reference>
<name>A0A0C4FE23_PUCT1</name>
<reference evidence="1" key="1">
    <citation type="submission" date="2009-11" db="EMBL/GenBank/DDBJ databases">
        <authorList>
            <consortium name="The Broad Institute Genome Sequencing Platform"/>
            <person name="Ward D."/>
            <person name="Feldgarden M."/>
            <person name="Earl A."/>
            <person name="Young S.K."/>
            <person name="Zeng Q."/>
            <person name="Koehrsen M."/>
            <person name="Alvarado L."/>
            <person name="Berlin A."/>
            <person name="Bochicchio J."/>
            <person name="Borenstein D."/>
            <person name="Chapman S.B."/>
            <person name="Chen Z."/>
            <person name="Engels R."/>
            <person name="Freedman E."/>
            <person name="Gellesch M."/>
            <person name="Goldberg J."/>
            <person name="Griggs A."/>
            <person name="Gujja S."/>
            <person name="Heilman E."/>
            <person name="Heiman D."/>
            <person name="Hepburn T."/>
            <person name="Howarth C."/>
            <person name="Jen D."/>
            <person name="Larson L."/>
            <person name="Lewis B."/>
            <person name="Mehta T."/>
            <person name="Park D."/>
            <person name="Pearson M."/>
            <person name="Roberts A."/>
            <person name="Saif S."/>
            <person name="Shea T."/>
            <person name="Shenoy N."/>
            <person name="Sisk P."/>
            <person name="Stolte C."/>
            <person name="Sykes S."/>
            <person name="Thomson T."/>
            <person name="Walk T."/>
            <person name="White J."/>
            <person name="Yandava C."/>
            <person name="Izard J."/>
            <person name="Baranova O.V."/>
            <person name="Blanton J.M."/>
            <person name="Tanner A.C."/>
            <person name="Dewhirst F.E."/>
            <person name="Haas B."/>
            <person name="Nusbaum C."/>
            <person name="Birren B."/>
        </authorList>
    </citation>
    <scope>NUCLEOTIDE SEQUENCE [LARGE SCALE GENOMIC DNA]</scope>
    <source>
        <strain evidence="1">1-1 BBBD Race 1</strain>
    </source>
</reference>
<accession>A0A0C4FE23</accession>
<sequence>MQESSKSVSTRGYLQQVPGYLPLPPCTGAGAGAGIEILGFLSRVPAPVLGTRVSAAISKEDKPS</sequence>
<reference evidence="1" key="2">
    <citation type="submission" date="2016-05" db="EMBL/GenBank/DDBJ databases">
        <title>Comparative analysis highlights variable genome content of wheat rusts and divergence of the mating loci.</title>
        <authorList>
            <person name="Cuomo C.A."/>
            <person name="Bakkeren G."/>
            <person name="Szabo L."/>
            <person name="Khalil H."/>
            <person name="Joly D."/>
            <person name="Goldberg J."/>
            <person name="Young S."/>
            <person name="Zeng Q."/>
            <person name="Fellers J."/>
        </authorList>
    </citation>
    <scope>NUCLEOTIDE SEQUENCE [LARGE SCALE GENOMIC DNA]</scope>
    <source>
        <strain evidence="1">1-1 BBBD Race 1</strain>
    </source>
</reference>
<evidence type="ECO:0000313" key="1">
    <source>
        <dbReference type="EMBL" id="OAV85056.1"/>
    </source>
</evidence>
<dbReference type="Proteomes" id="UP000005240">
    <property type="component" value="Unassembled WGS sequence"/>
</dbReference>
<evidence type="ECO:0000313" key="3">
    <source>
        <dbReference type="Proteomes" id="UP000005240"/>
    </source>
</evidence>
<keyword evidence="3" id="KW-1185">Reference proteome</keyword>
<dbReference type="EMBL" id="ADAS02007648">
    <property type="protein sequence ID" value="OAV85056.1"/>
    <property type="molecule type" value="Genomic_DNA"/>
</dbReference>
<gene>
    <name evidence="1" type="ORF">PTTG_11479</name>
</gene>
<proteinExistence type="predicted"/>
<dbReference type="EnsemblFungi" id="PTTG_11479-t43_1">
    <property type="protein sequence ID" value="PTTG_11479-t43_1-p1"/>
    <property type="gene ID" value="PTTG_11479"/>
</dbReference>
<evidence type="ECO:0000313" key="2">
    <source>
        <dbReference type="EnsemblFungi" id="PTTG_11479-t43_1-p1"/>
    </source>
</evidence>